<feature type="signal peptide" evidence="1">
    <location>
        <begin position="1"/>
        <end position="21"/>
    </location>
</feature>
<organism evidence="3 4">
    <name type="scientific">Niastella vici</name>
    <dbReference type="NCBI Taxonomy" id="1703345"/>
    <lineage>
        <taxon>Bacteria</taxon>
        <taxon>Pseudomonadati</taxon>
        <taxon>Bacteroidota</taxon>
        <taxon>Chitinophagia</taxon>
        <taxon>Chitinophagales</taxon>
        <taxon>Chitinophagaceae</taxon>
        <taxon>Niastella</taxon>
    </lineage>
</organism>
<keyword evidence="4" id="KW-1185">Reference proteome</keyword>
<name>A0A1V9G2W5_9BACT</name>
<dbReference type="Pfam" id="PF21544">
    <property type="entry name" value="PorZ_N_b_propeller"/>
    <property type="match status" value="1"/>
</dbReference>
<dbReference type="Gene3D" id="2.130.10.10">
    <property type="entry name" value="YVTN repeat-like/Quinoprotein amine dehydrogenase"/>
    <property type="match status" value="2"/>
</dbReference>
<evidence type="ECO:0000313" key="3">
    <source>
        <dbReference type="EMBL" id="OQP64963.1"/>
    </source>
</evidence>
<reference evidence="3 4" key="1">
    <citation type="submission" date="2016-03" db="EMBL/GenBank/DDBJ databases">
        <title>Niastella vici sp. nov., isolated from farmland soil.</title>
        <authorList>
            <person name="Chen L."/>
            <person name="Wang D."/>
            <person name="Yang S."/>
            <person name="Wang G."/>
        </authorList>
    </citation>
    <scope>NUCLEOTIDE SEQUENCE [LARGE SCALE GENOMIC DNA]</scope>
    <source>
        <strain evidence="3 4">DJ57</strain>
    </source>
</reference>
<evidence type="ECO:0000256" key="1">
    <source>
        <dbReference type="SAM" id="SignalP"/>
    </source>
</evidence>
<dbReference type="Proteomes" id="UP000192796">
    <property type="component" value="Unassembled WGS sequence"/>
</dbReference>
<evidence type="ECO:0000259" key="2">
    <source>
        <dbReference type="Pfam" id="PF21544"/>
    </source>
</evidence>
<sequence length="766" mass="83377">MLQRILAFYCVALTFPFVSRAQLQPIGQWRDHLPYQQVTSVAYTTDKVWAATPYSLFSVDATDNSIERWSRTNGLSETGISAIGAEPTGNRILIAYNNSNIDVLVDDRVININSLKNASLSDDKSVKAVFLYQQLAYLATGFGIVAINLDKYEIKDTYIIGAGGTRIAVKAVTSDGTSLYAATAEGIKKASLTAVNLADFRNWQLISGTNGLPAGTIQSLASVQNNVLAVKNDSLWLQSGTNWSLLYRDGWNIKNCTVSGNRIMLSETSNNTGRVVVLTATGSFERTIQDAQLTRSPQQAVYFQNNCYIADTLAGLIAFSGTSFNRLVPDAPASIATGAMQVVHNTLWAAAGSVNANWEPVNNKNGLFRLSDNNWNSFNSSRLSILDTLSDVITLAIEPANESVWAGSFGGGLANIKNDNTITILKQNSVIQPAYFNRTSYRVSGLAFDADNNLWVANYGGENPVLVKKADGTWRTFIIPYALIEQAVSQIVIDDNNQKWIVLPKNNGLVCFNHGQSIDNPGDDQWKLYRSGIGNGNLPSTDVRCIAKDKNNFIWVGTAKGIGVIQCPQQVFTSTGCEAVLPIVQQDNFAGYLFSDEQVQAIAVDGADRKWVATQNGVWLISPDAEKTIYRFTETNSGLLSNDVKQIAIDGITGEVFFATAKGICSFRSTATETTETNSGVLVFPNPVPPGYSGTIAIRGVAENAIVKITELNGRLVYQTKALGSQAVWNGRDYKGRLISSGIYLVLTSDETHQQKLVTKIVFIQK</sequence>
<accession>A0A1V9G2W5</accession>
<feature type="chain" id="PRO_5013116826" description="PorZ N-terminal beta-propeller domain-containing protein" evidence="1">
    <location>
        <begin position="22"/>
        <end position="766"/>
    </location>
</feature>
<dbReference type="RefSeq" id="WP_081146796.1">
    <property type="nucleotide sequence ID" value="NZ_LVYD01000041.1"/>
</dbReference>
<keyword evidence="1" id="KW-0732">Signal</keyword>
<dbReference type="OrthoDB" id="9807410at2"/>
<dbReference type="STRING" id="1703345.A3860_19645"/>
<feature type="domain" description="PorZ N-terminal beta-propeller" evidence="2">
    <location>
        <begin position="48"/>
        <end position="204"/>
    </location>
</feature>
<protein>
    <recommendedName>
        <fullName evidence="2">PorZ N-terminal beta-propeller domain-containing protein</fullName>
    </recommendedName>
</protein>
<dbReference type="InterPro" id="IPR048954">
    <property type="entry name" value="PorZ_N"/>
</dbReference>
<gene>
    <name evidence="3" type="ORF">A3860_19645</name>
</gene>
<dbReference type="EMBL" id="LVYD01000041">
    <property type="protein sequence ID" value="OQP64963.1"/>
    <property type="molecule type" value="Genomic_DNA"/>
</dbReference>
<proteinExistence type="predicted"/>
<dbReference type="Pfam" id="PF07494">
    <property type="entry name" value="Reg_prop"/>
    <property type="match status" value="1"/>
</dbReference>
<dbReference type="AlphaFoldDB" id="A0A1V9G2W5"/>
<dbReference type="InterPro" id="IPR015943">
    <property type="entry name" value="WD40/YVTN_repeat-like_dom_sf"/>
</dbReference>
<dbReference type="InterPro" id="IPR011110">
    <property type="entry name" value="Reg_prop"/>
</dbReference>
<comment type="caution">
    <text evidence="3">The sequence shown here is derived from an EMBL/GenBank/DDBJ whole genome shotgun (WGS) entry which is preliminary data.</text>
</comment>
<dbReference type="SUPFAM" id="SSF101898">
    <property type="entry name" value="NHL repeat"/>
    <property type="match status" value="1"/>
</dbReference>
<evidence type="ECO:0000313" key="4">
    <source>
        <dbReference type="Proteomes" id="UP000192796"/>
    </source>
</evidence>